<dbReference type="Pfam" id="PF06964">
    <property type="entry name" value="Alpha-L-AF_C"/>
    <property type="match status" value="1"/>
</dbReference>
<dbReference type="Pfam" id="PF02018">
    <property type="entry name" value="CBM_4_9"/>
    <property type="match status" value="1"/>
</dbReference>
<dbReference type="Gene3D" id="2.60.120.260">
    <property type="entry name" value="Galactose-binding domain-like"/>
    <property type="match status" value="1"/>
</dbReference>
<organism evidence="7 8">
    <name type="scientific">Niastella vici</name>
    <dbReference type="NCBI Taxonomy" id="1703345"/>
    <lineage>
        <taxon>Bacteria</taxon>
        <taxon>Pseudomonadati</taxon>
        <taxon>Bacteroidota</taxon>
        <taxon>Chitinophagia</taxon>
        <taxon>Chitinophagales</taxon>
        <taxon>Chitinophagaceae</taxon>
        <taxon>Niastella</taxon>
    </lineage>
</organism>
<reference evidence="7 8" key="1">
    <citation type="submission" date="2016-03" db="EMBL/GenBank/DDBJ databases">
        <title>Niastella vici sp. nov., isolated from farmland soil.</title>
        <authorList>
            <person name="Chen L."/>
            <person name="Wang D."/>
            <person name="Yang S."/>
            <person name="Wang G."/>
        </authorList>
    </citation>
    <scope>NUCLEOTIDE SEQUENCE [LARGE SCALE GENOMIC DNA]</scope>
    <source>
        <strain evidence="7 8">DJ57</strain>
    </source>
</reference>
<dbReference type="InterPro" id="IPR010720">
    <property type="entry name" value="Alpha-L-AF_C"/>
</dbReference>
<dbReference type="RefSeq" id="WP_081155427.1">
    <property type="nucleotide sequence ID" value="NZ_LVYD01000102.1"/>
</dbReference>
<name>A0A1V9FIU3_9BACT</name>
<dbReference type="GO" id="GO:0046556">
    <property type="term" value="F:alpha-L-arabinofuranosidase activity"/>
    <property type="evidence" value="ECO:0007669"/>
    <property type="project" value="UniProtKB-EC"/>
</dbReference>
<dbReference type="GO" id="GO:0046373">
    <property type="term" value="P:L-arabinose metabolic process"/>
    <property type="evidence" value="ECO:0007669"/>
    <property type="project" value="InterPro"/>
</dbReference>
<keyword evidence="4" id="KW-0732">Signal</keyword>
<dbReference type="PANTHER" id="PTHR31776">
    <property type="entry name" value="ALPHA-L-ARABINOFURANOSIDASE 1"/>
    <property type="match status" value="1"/>
</dbReference>
<evidence type="ECO:0000256" key="3">
    <source>
        <dbReference type="ARBA" id="ARBA00012670"/>
    </source>
</evidence>
<dbReference type="EC" id="3.2.1.55" evidence="3"/>
<evidence type="ECO:0000256" key="1">
    <source>
        <dbReference type="ARBA" id="ARBA00001462"/>
    </source>
</evidence>
<feature type="domain" description="Alpha-L-arabinofuranosidase C-terminal" evidence="6">
    <location>
        <begin position="678"/>
        <end position="849"/>
    </location>
</feature>
<keyword evidence="8" id="KW-1185">Reference proteome</keyword>
<dbReference type="Pfam" id="PF22848">
    <property type="entry name" value="ASD1_dom"/>
    <property type="match status" value="1"/>
</dbReference>
<evidence type="ECO:0000313" key="7">
    <source>
        <dbReference type="EMBL" id="OQP58275.1"/>
    </source>
</evidence>
<comment type="catalytic activity">
    <reaction evidence="1">
        <text>Hydrolysis of terminal non-reducing alpha-L-arabinofuranoside residues in alpha-L-arabinosides.</text>
        <dbReference type="EC" id="3.2.1.55"/>
    </reaction>
</comment>
<dbReference type="InterPro" id="IPR051563">
    <property type="entry name" value="Glycosyl_Hydrolase_51"/>
</dbReference>
<dbReference type="InterPro" id="IPR017853">
    <property type="entry name" value="GH"/>
</dbReference>
<dbReference type="InterPro" id="IPR055133">
    <property type="entry name" value="BT_3657-like_N"/>
</dbReference>
<evidence type="ECO:0000256" key="2">
    <source>
        <dbReference type="ARBA" id="ARBA00007186"/>
    </source>
</evidence>
<dbReference type="InterPro" id="IPR008979">
    <property type="entry name" value="Galactose-bd-like_sf"/>
</dbReference>
<dbReference type="OrthoDB" id="9758333at2"/>
<accession>A0A1V9FIU3</accession>
<comment type="caution">
    <text evidence="7">The sequence shown here is derived from an EMBL/GenBank/DDBJ whole genome shotgun (WGS) entry which is preliminary data.</text>
</comment>
<dbReference type="SUPFAM" id="SSF75005">
    <property type="entry name" value="Arabinanase/levansucrase/invertase"/>
    <property type="match status" value="1"/>
</dbReference>
<dbReference type="InterPro" id="IPR003305">
    <property type="entry name" value="CenC_carb-bd"/>
</dbReference>
<evidence type="ECO:0000313" key="8">
    <source>
        <dbReference type="Proteomes" id="UP000192796"/>
    </source>
</evidence>
<dbReference type="SUPFAM" id="SSF49785">
    <property type="entry name" value="Galactose-binding domain-like"/>
    <property type="match status" value="1"/>
</dbReference>
<dbReference type="PANTHER" id="PTHR31776:SF26">
    <property type="entry name" value="SECRETED ARABINOSIDASE"/>
    <property type="match status" value="1"/>
</dbReference>
<dbReference type="Gene3D" id="3.20.20.80">
    <property type="entry name" value="Glycosidases"/>
    <property type="match status" value="1"/>
</dbReference>
<dbReference type="STRING" id="1703345.A3860_08120"/>
<dbReference type="InterPro" id="IPR055235">
    <property type="entry name" value="ASD1_cat"/>
</dbReference>
<sequence length="857" mass="95988">MFAVTRIVFLLLIGTSIDKALLANEPDSVYLFAYTTIKDKGRSGLHFAWSADRKKWNLVGNEYGYVKCDYGPWGEEKQMHTPYLFQNANGEWQCIWSLDETINQFAYVASANLVTWNSQRYPYLKKELTFRQPVVQYDKSSRQYTITFISGDKYYKINTIDFKTYDEAVAIPASAYKDDRITVTLPAGAVTGNVSKVAWSVVNKLTETATLKGYEYNQTRESFQNDSIRFAPLRSISATVTPDPEKRKPISDLLIGVFFEDINYAADGGLYAELLQNRDFEYTPADRKNRDSSWNSKHSWTTSGANLHFTIDSTTPLHINNAHYAVLNVQQPGSALINSGYDGIPLKKGDAYDCSLFVKNSDGKSRNLLVKLVNADGSILAQATIKTGSQQWKKYTTSLIAAADAKDARFELQPLSTGSVLLDMISLFPEKTFKNRKNGLRADLAETVAAIHPRFIRFPGGCLAHGDGVDNIYRWKNTIGPIEARKPQPNIWRYHQTVGLGYFEYFQYCEDIGATPLPVLAAGVPCQNSGLGANGFGQQGGIPMNEMDQYVQEILDLVEWANGPVTSKWGKLRAEAGHPAPFNLKYIGVGNEDLITDLFSERFTLIYNALKQQHPEITVIGTVGPFHDGSDYEQGWALASQLKVPMVDEHYYESPGWFINNPDFYDSYDRNKPKVYLGEYASHGNTLFNALAEALYLTNIERNGDVVHMASYAPLLAREKHTQWNPDLIYFNNTEVKPTVNYEVQKLFGNNAGTEYLPSVLTLSKEDEAVRKRLGISIVRDTTDGSIIVKLVNLLPVATSLKLDLTKLAPGSKAERTLLNGKPADRQNPVTVTTVAIGNVLEDTLLPYSFTVWKIHK</sequence>
<keyword evidence="5" id="KW-0378">Hydrolase</keyword>
<dbReference type="Proteomes" id="UP000192796">
    <property type="component" value="Unassembled WGS sequence"/>
</dbReference>
<dbReference type="AlphaFoldDB" id="A0A1V9FIU3"/>
<evidence type="ECO:0000256" key="5">
    <source>
        <dbReference type="ARBA" id="ARBA00022801"/>
    </source>
</evidence>
<protein>
    <recommendedName>
        <fullName evidence="3">non-reducing end alpha-L-arabinofuranosidase</fullName>
        <ecNumber evidence="3">3.2.1.55</ecNumber>
    </recommendedName>
</protein>
<dbReference type="Pfam" id="PF22847">
    <property type="entry name" value="BT_3657-like_N"/>
    <property type="match status" value="1"/>
</dbReference>
<evidence type="ECO:0000256" key="4">
    <source>
        <dbReference type="ARBA" id="ARBA00022729"/>
    </source>
</evidence>
<dbReference type="SMART" id="SM00813">
    <property type="entry name" value="Alpha-L-AF_C"/>
    <property type="match status" value="1"/>
</dbReference>
<gene>
    <name evidence="7" type="ORF">A3860_08120</name>
</gene>
<dbReference type="InterPro" id="IPR023296">
    <property type="entry name" value="Glyco_hydro_beta-prop_sf"/>
</dbReference>
<dbReference type="SUPFAM" id="SSF51445">
    <property type="entry name" value="(Trans)glycosidases"/>
    <property type="match status" value="1"/>
</dbReference>
<dbReference type="EMBL" id="LVYD01000102">
    <property type="protein sequence ID" value="OQP58275.1"/>
    <property type="molecule type" value="Genomic_DNA"/>
</dbReference>
<evidence type="ECO:0000259" key="6">
    <source>
        <dbReference type="SMART" id="SM00813"/>
    </source>
</evidence>
<comment type="similarity">
    <text evidence="2">Belongs to the glycosyl hydrolase 51 family.</text>
</comment>
<proteinExistence type="inferred from homology"/>